<dbReference type="AlphaFoldDB" id="A0A645CL52"/>
<dbReference type="InterPro" id="IPR037005">
    <property type="entry name" value="LuxS_sf"/>
</dbReference>
<comment type="similarity">
    <text evidence="3">Belongs to the LuxS family.</text>
</comment>
<evidence type="ECO:0000313" key="14">
    <source>
        <dbReference type="EMBL" id="MPM77665.1"/>
    </source>
</evidence>
<evidence type="ECO:0000256" key="5">
    <source>
        <dbReference type="ARBA" id="ARBA00012240"/>
    </source>
</evidence>
<dbReference type="PANTHER" id="PTHR35799">
    <property type="entry name" value="S-RIBOSYLHOMOCYSTEINE LYASE"/>
    <property type="match status" value="1"/>
</dbReference>
<comment type="caution">
    <text evidence="14">The sequence shown here is derived from an EMBL/GenBank/DDBJ whole genome shotgun (WGS) entry which is preliminary data.</text>
</comment>
<dbReference type="EC" id="4.4.1.21" evidence="5"/>
<evidence type="ECO:0000256" key="11">
    <source>
        <dbReference type="ARBA" id="ARBA00023239"/>
    </source>
</evidence>
<evidence type="ECO:0000256" key="9">
    <source>
        <dbReference type="ARBA" id="ARBA00022929"/>
    </source>
</evidence>
<dbReference type="PANTHER" id="PTHR35799:SF1">
    <property type="entry name" value="S-RIBOSYLHOMOCYSTEINE LYASE"/>
    <property type="match status" value="1"/>
</dbReference>
<sequence length="148" mass="17135">METPTSFKVNHLILEPGVYLRDADEKRGVFTYDIRLVKPTLAYREAITPQMSHTMEHWLAHYLRTMSTIQSEIVYVGPMGCLTGFYILTYTKYTESDMRDIMVLALESMLTIDVIPGAKAEECGNYTLFDLESTKRRIPEFIKLLKKQ</sequence>
<keyword evidence="9" id="KW-0071">Autoinducer synthesis</keyword>
<comment type="subunit">
    <text evidence="4">Homodimer.</text>
</comment>
<dbReference type="GO" id="GO:0043768">
    <property type="term" value="F:S-ribosylhomocysteine lyase activity"/>
    <property type="evidence" value="ECO:0007669"/>
    <property type="project" value="UniProtKB-EC"/>
</dbReference>
<evidence type="ECO:0000256" key="4">
    <source>
        <dbReference type="ARBA" id="ARBA00011738"/>
    </source>
</evidence>
<dbReference type="GO" id="GO:0005506">
    <property type="term" value="F:iron ion binding"/>
    <property type="evidence" value="ECO:0007669"/>
    <property type="project" value="InterPro"/>
</dbReference>
<evidence type="ECO:0000256" key="6">
    <source>
        <dbReference type="ARBA" id="ARBA00015130"/>
    </source>
</evidence>
<comment type="catalytic activity">
    <reaction evidence="1">
        <text>S-(5-deoxy-D-ribos-5-yl)-L-homocysteine = (S)-4,5-dihydroxypentane-2,3-dione + L-homocysteine</text>
        <dbReference type="Rhea" id="RHEA:17753"/>
        <dbReference type="ChEBI" id="CHEBI:29484"/>
        <dbReference type="ChEBI" id="CHEBI:58195"/>
        <dbReference type="ChEBI" id="CHEBI:58199"/>
        <dbReference type="EC" id="4.4.1.21"/>
    </reaction>
</comment>
<evidence type="ECO:0000256" key="7">
    <source>
        <dbReference type="ARBA" id="ARBA00022654"/>
    </source>
</evidence>
<evidence type="ECO:0000256" key="3">
    <source>
        <dbReference type="ARBA" id="ARBA00007311"/>
    </source>
</evidence>
<accession>A0A645CL52</accession>
<keyword evidence="7" id="KW-0673">Quorum sensing</keyword>
<evidence type="ECO:0000256" key="2">
    <source>
        <dbReference type="ARBA" id="ARBA00001962"/>
    </source>
</evidence>
<evidence type="ECO:0000256" key="13">
    <source>
        <dbReference type="ARBA" id="ARBA00031777"/>
    </source>
</evidence>
<dbReference type="GO" id="GO:0009372">
    <property type="term" value="P:quorum sensing"/>
    <property type="evidence" value="ECO:0007669"/>
    <property type="project" value="UniProtKB-KW"/>
</dbReference>
<evidence type="ECO:0000256" key="1">
    <source>
        <dbReference type="ARBA" id="ARBA00000297"/>
    </source>
</evidence>
<dbReference type="Gene3D" id="3.30.1360.80">
    <property type="entry name" value="S-ribosylhomocysteinase (LuxS)"/>
    <property type="match status" value="1"/>
</dbReference>
<dbReference type="EMBL" id="VSSQ01028092">
    <property type="protein sequence ID" value="MPM77665.1"/>
    <property type="molecule type" value="Genomic_DNA"/>
</dbReference>
<dbReference type="InterPro" id="IPR011249">
    <property type="entry name" value="Metalloenz_LuxS/M16"/>
</dbReference>
<gene>
    <name evidence="14" type="primary">luxS_8</name>
    <name evidence="14" type="ORF">SDC9_124673</name>
</gene>
<dbReference type="SUPFAM" id="SSF63411">
    <property type="entry name" value="LuxS/MPP-like metallohydrolase"/>
    <property type="match status" value="1"/>
</dbReference>
<evidence type="ECO:0000256" key="8">
    <source>
        <dbReference type="ARBA" id="ARBA00022723"/>
    </source>
</evidence>
<dbReference type="Pfam" id="PF02664">
    <property type="entry name" value="LuxS"/>
    <property type="match status" value="1"/>
</dbReference>
<organism evidence="14">
    <name type="scientific">bioreactor metagenome</name>
    <dbReference type="NCBI Taxonomy" id="1076179"/>
    <lineage>
        <taxon>unclassified sequences</taxon>
        <taxon>metagenomes</taxon>
        <taxon>ecological metagenomes</taxon>
    </lineage>
</organism>
<reference evidence="14" key="1">
    <citation type="submission" date="2019-08" db="EMBL/GenBank/DDBJ databases">
        <authorList>
            <person name="Kucharzyk K."/>
            <person name="Murdoch R.W."/>
            <person name="Higgins S."/>
            <person name="Loffler F."/>
        </authorList>
    </citation>
    <scope>NUCLEOTIDE SEQUENCE</scope>
</reference>
<dbReference type="PRINTS" id="PR01487">
    <property type="entry name" value="LUXSPROTEIN"/>
</dbReference>
<protein>
    <recommendedName>
        <fullName evidence="6">S-ribosylhomocysteine lyase</fullName>
        <ecNumber evidence="5">4.4.1.21</ecNumber>
    </recommendedName>
    <alternativeName>
        <fullName evidence="12">AI-2 synthesis protein</fullName>
    </alternativeName>
    <alternativeName>
        <fullName evidence="13">Autoinducer-2 production protein LuxS</fullName>
    </alternativeName>
</protein>
<comment type="cofactor">
    <cofactor evidence="2">
        <name>Fe cation</name>
        <dbReference type="ChEBI" id="CHEBI:24875"/>
    </cofactor>
</comment>
<evidence type="ECO:0000256" key="12">
    <source>
        <dbReference type="ARBA" id="ARBA00030600"/>
    </source>
</evidence>
<name>A0A645CL52_9ZZZZ</name>
<keyword evidence="11 14" id="KW-0456">Lyase</keyword>
<proteinExistence type="inferred from homology"/>
<keyword evidence="8" id="KW-0479">Metal-binding</keyword>
<evidence type="ECO:0000256" key="10">
    <source>
        <dbReference type="ARBA" id="ARBA00023004"/>
    </source>
</evidence>
<dbReference type="InterPro" id="IPR003815">
    <property type="entry name" value="S-ribosylhomocysteinase"/>
</dbReference>
<keyword evidence="10" id="KW-0408">Iron</keyword>